<sequence>MPAPRKYPQELRERAVRMVFEIRRQTGGAPGAIARVADQLGVHREALRGWVRQAEIDEGQRPGTSATDAQRIVQGDLQLVDGAHAEPILRDDDGRHGSGAPIRDGSGTTVRVDQVRRKGTVPLPSASVVCKNYPLRGRGVPTHLPWPNGRDAGFLDRLDGRCEPCGPVATLAP</sequence>
<dbReference type="RefSeq" id="WP_425581958.1">
    <property type="nucleotide sequence ID" value="NZ_BAAAVI010000008.1"/>
</dbReference>
<protein>
    <recommendedName>
        <fullName evidence="4">Transposase</fullName>
    </recommendedName>
</protein>
<dbReference type="SUPFAM" id="SSF46689">
    <property type="entry name" value="Homeodomain-like"/>
    <property type="match status" value="1"/>
</dbReference>
<name>A0ABN3VV06_9ACTN</name>
<comment type="caution">
    <text evidence="2">The sequence shown here is derived from an EMBL/GenBank/DDBJ whole genome shotgun (WGS) entry which is preliminary data.</text>
</comment>
<keyword evidence="3" id="KW-1185">Reference proteome</keyword>
<evidence type="ECO:0000313" key="3">
    <source>
        <dbReference type="Proteomes" id="UP001500831"/>
    </source>
</evidence>
<dbReference type="InterPro" id="IPR036388">
    <property type="entry name" value="WH-like_DNA-bd_sf"/>
</dbReference>
<dbReference type="Gene3D" id="1.10.10.10">
    <property type="entry name" value="Winged helix-like DNA-binding domain superfamily/Winged helix DNA-binding domain"/>
    <property type="match status" value="1"/>
</dbReference>
<dbReference type="Pfam" id="PF01527">
    <property type="entry name" value="HTH_Tnp_1"/>
    <property type="match status" value="1"/>
</dbReference>
<dbReference type="Proteomes" id="UP001500831">
    <property type="component" value="Unassembled WGS sequence"/>
</dbReference>
<evidence type="ECO:0000313" key="2">
    <source>
        <dbReference type="EMBL" id="GAA2857873.1"/>
    </source>
</evidence>
<gene>
    <name evidence="2" type="ORF">GCM10010517_16280</name>
</gene>
<dbReference type="EMBL" id="BAAAVI010000008">
    <property type="protein sequence ID" value="GAA2857873.1"/>
    <property type="molecule type" value="Genomic_DNA"/>
</dbReference>
<proteinExistence type="predicted"/>
<accession>A0ABN3VV06</accession>
<evidence type="ECO:0008006" key="4">
    <source>
        <dbReference type="Google" id="ProtNLM"/>
    </source>
</evidence>
<dbReference type="InterPro" id="IPR002514">
    <property type="entry name" value="Transposase_8"/>
</dbReference>
<dbReference type="InterPro" id="IPR009057">
    <property type="entry name" value="Homeodomain-like_sf"/>
</dbReference>
<feature type="region of interest" description="Disordered" evidence="1">
    <location>
        <begin position="84"/>
        <end position="111"/>
    </location>
</feature>
<feature type="compositionally biased region" description="Basic and acidic residues" evidence="1">
    <location>
        <begin position="84"/>
        <end position="96"/>
    </location>
</feature>
<evidence type="ECO:0000256" key="1">
    <source>
        <dbReference type="SAM" id="MobiDB-lite"/>
    </source>
</evidence>
<organism evidence="2 3">
    <name type="scientific">Streptosporangium fragile</name>
    <dbReference type="NCBI Taxonomy" id="46186"/>
    <lineage>
        <taxon>Bacteria</taxon>
        <taxon>Bacillati</taxon>
        <taxon>Actinomycetota</taxon>
        <taxon>Actinomycetes</taxon>
        <taxon>Streptosporangiales</taxon>
        <taxon>Streptosporangiaceae</taxon>
        <taxon>Streptosporangium</taxon>
    </lineage>
</organism>
<reference evidence="2 3" key="1">
    <citation type="journal article" date="2019" name="Int. J. Syst. Evol. Microbiol.">
        <title>The Global Catalogue of Microorganisms (GCM) 10K type strain sequencing project: providing services to taxonomists for standard genome sequencing and annotation.</title>
        <authorList>
            <consortium name="The Broad Institute Genomics Platform"/>
            <consortium name="The Broad Institute Genome Sequencing Center for Infectious Disease"/>
            <person name="Wu L."/>
            <person name="Ma J."/>
        </authorList>
    </citation>
    <scope>NUCLEOTIDE SEQUENCE [LARGE SCALE GENOMIC DNA]</scope>
    <source>
        <strain evidence="2 3">JCM 6242</strain>
    </source>
</reference>